<dbReference type="SUPFAM" id="SSF50044">
    <property type="entry name" value="SH3-domain"/>
    <property type="match status" value="1"/>
</dbReference>
<proteinExistence type="predicted"/>
<keyword evidence="3" id="KW-0472">Membrane</keyword>
<organism evidence="5 6">
    <name type="scientific">Meloidogyne enterolobii</name>
    <name type="common">Root-knot nematode worm</name>
    <name type="synonym">Meloidogyne mayaguensis</name>
    <dbReference type="NCBI Taxonomy" id="390850"/>
    <lineage>
        <taxon>Eukaryota</taxon>
        <taxon>Metazoa</taxon>
        <taxon>Ecdysozoa</taxon>
        <taxon>Nematoda</taxon>
        <taxon>Chromadorea</taxon>
        <taxon>Rhabditida</taxon>
        <taxon>Tylenchina</taxon>
        <taxon>Tylenchomorpha</taxon>
        <taxon>Tylenchoidea</taxon>
        <taxon>Meloidogynidae</taxon>
        <taxon>Meloidogyninae</taxon>
        <taxon>Meloidogyne</taxon>
    </lineage>
</organism>
<evidence type="ECO:0000256" key="1">
    <source>
        <dbReference type="ARBA" id="ARBA00022443"/>
    </source>
</evidence>
<evidence type="ECO:0000259" key="4">
    <source>
        <dbReference type="Pfam" id="PF00018"/>
    </source>
</evidence>
<feature type="compositionally biased region" description="Polar residues" evidence="2">
    <location>
        <begin position="17"/>
        <end position="34"/>
    </location>
</feature>
<dbReference type="Pfam" id="PF00018">
    <property type="entry name" value="SH3_1"/>
    <property type="match status" value="1"/>
</dbReference>
<sequence length="122" mass="13307">MPSSTRIKQQKTENLSDKQNSSPSQTEENLSVDGSSSSSSNVFVALYDFQGIGEEKLALKKGDKVKVIGYNKTKEWCEVKLINRQQQQNNFAKLGSPSLSSLGGVVGVQVVVVLHVLLLARL</sequence>
<dbReference type="OrthoDB" id="98077at2759"/>
<dbReference type="Gene3D" id="2.30.30.40">
    <property type="entry name" value="SH3 Domains"/>
    <property type="match status" value="1"/>
</dbReference>
<feature type="transmembrane region" description="Helical" evidence="3">
    <location>
        <begin position="99"/>
        <end position="120"/>
    </location>
</feature>
<evidence type="ECO:0000313" key="5">
    <source>
        <dbReference type="EMBL" id="CAD2146560.1"/>
    </source>
</evidence>
<feature type="region of interest" description="Disordered" evidence="2">
    <location>
        <begin position="1"/>
        <end position="38"/>
    </location>
</feature>
<name>A0A6V7U7E1_MELEN</name>
<evidence type="ECO:0000313" key="6">
    <source>
        <dbReference type="Proteomes" id="UP000580250"/>
    </source>
</evidence>
<comment type="caution">
    <text evidence="5">The sequence shown here is derived from an EMBL/GenBank/DDBJ whole genome shotgun (WGS) entry which is preliminary data.</text>
</comment>
<accession>A0A6V7U7E1</accession>
<dbReference type="Proteomes" id="UP000580250">
    <property type="component" value="Unassembled WGS sequence"/>
</dbReference>
<dbReference type="InterPro" id="IPR001452">
    <property type="entry name" value="SH3_domain"/>
</dbReference>
<protein>
    <recommendedName>
        <fullName evidence="4">SH3 domain-containing protein</fullName>
    </recommendedName>
</protein>
<keyword evidence="1" id="KW-0728">SH3 domain</keyword>
<reference evidence="5 6" key="1">
    <citation type="submission" date="2020-08" db="EMBL/GenBank/DDBJ databases">
        <authorList>
            <person name="Koutsovoulos G."/>
            <person name="Danchin GJ E."/>
        </authorList>
    </citation>
    <scope>NUCLEOTIDE SEQUENCE [LARGE SCALE GENOMIC DNA]</scope>
</reference>
<dbReference type="AlphaFoldDB" id="A0A6V7U7E1"/>
<evidence type="ECO:0000256" key="2">
    <source>
        <dbReference type="SAM" id="MobiDB-lite"/>
    </source>
</evidence>
<keyword evidence="3" id="KW-0812">Transmembrane</keyword>
<dbReference type="InterPro" id="IPR036028">
    <property type="entry name" value="SH3-like_dom_sf"/>
</dbReference>
<feature type="domain" description="SH3" evidence="4">
    <location>
        <begin position="44"/>
        <end position="86"/>
    </location>
</feature>
<evidence type="ECO:0000256" key="3">
    <source>
        <dbReference type="SAM" id="Phobius"/>
    </source>
</evidence>
<dbReference type="EMBL" id="CAJEWN010000037">
    <property type="protein sequence ID" value="CAD2146560.1"/>
    <property type="molecule type" value="Genomic_DNA"/>
</dbReference>
<gene>
    <name evidence="5" type="ORF">MENT_LOCUS8677</name>
</gene>
<keyword evidence="3" id="KW-1133">Transmembrane helix</keyword>